<reference evidence="12" key="1">
    <citation type="journal article" date="2022" name="G3 (Bethesda)">
        <title>High quality genome of the basidiomycete yeast Dioszegia hungarica PDD-24b-2 isolated from cloud water.</title>
        <authorList>
            <person name="Jarrige D."/>
            <person name="Haridas S."/>
            <person name="Bleykasten-Grosshans C."/>
            <person name="Joly M."/>
            <person name="Nadalig T."/>
            <person name="Sancelme M."/>
            <person name="Vuilleumier S."/>
            <person name="Grigoriev I.V."/>
            <person name="Amato P."/>
            <person name="Bringel F."/>
        </authorList>
    </citation>
    <scope>NUCLEOTIDE SEQUENCE</scope>
    <source>
        <strain evidence="12">PDD-24b-2</strain>
    </source>
</reference>
<dbReference type="RefSeq" id="XP_052943950.1">
    <property type="nucleotide sequence ID" value="XM_053085832.1"/>
</dbReference>
<evidence type="ECO:0000259" key="10">
    <source>
        <dbReference type="Pfam" id="PF07992"/>
    </source>
</evidence>
<evidence type="ECO:0000256" key="4">
    <source>
        <dbReference type="ARBA" id="ARBA00022827"/>
    </source>
</evidence>
<dbReference type="Pfam" id="PF22366">
    <property type="entry name" value="NDH2_C"/>
    <property type="match status" value="1"/>
</dbReference>
<keyword evidence="6" id="KW-0560">Oxidoreductase</keyword>
<comment type="catalytic activity">
    <reaction evidence="8">
        <text>a quinone + NADH + H(+) = a quinol + NAD(+)</text>
        <dbReference type="Rhea" id="RHEA:46160"/>
        <dbReference type="ChEBI" id="CHEBI:15378"/>
        <dbReference type="ChEBI" id="CHEBI:24646"/>
        <dbReference type="ChEBI" id="CHEBI:57540"/>
        <dbReference type="ChEBI" id="CHEBI:57945"/>
        <dbReference type="ChEBI" id="CHEBI:132124"/>
        <dbReference type="EC" id="1.6.5.9"/>
    </reaction>
</comment>
<dbReference type="GO" id="GO:0005739">
    <property type="term" value="C:mitochondrion"/>
    <property type="evidence" value="ECO:0007669"/>
    <property type="project" value="TreeGrafter"/>
</dbReference>
<organism evidence="12 13">
    <name type="scientific">Dioszegia hungarica</name>
    <dbReference type="NCBI Taxonomy" id="4972"/>
    <lineage>
        <taxon>Eukaryota</taxon>
        <taxon>Fungi</taxon>
        <taxon>Dikarya</taxon>
        <taxon>Basidiomycota</taxon>
        <taxon>Agaricomycotina</taxon>
        <taxon>Tremellomycetes</taxon>
        <taxon>Tremellales</taxon>
        <taxon>Bulleribasidiaceae</taxon>
        <taxon>Dioszegia</taxon>
    </lineage>
</organism>
<dbReference type="GeneID" id="77725033"/>
<accession>A0AA38H5B7</accession>
<protein>
    <recommendedName>
        <fullName evidence="2">NADH:ubiquinone reductase (non-electrogenic)</fullName>
        <ecNumber evidence="2">1.6.5.9</ecNumber>
    </recommendedName>
</protein>
<evidence type="ECO:0000256" key="3">
    <source>
        <dbReference type="ARBA" id="ARBA00022630"/>
    </source>
</evidence>
<sequence length="474" mass="52035">MLSARPACRACQLGRSVGRTFSTTPRADKDKLVVLGSGWAGYNVARQVDKSLYDVTVVSPRSHFSFTPFLASAAVGTLEFRCTTEPIRGIKEVKYAQGWANTIDFDAKKVEVEPAVPAMPDFDADLANTPHPPVEKGMYKLDYDKLVIAVGAYSASFGIPGVAKHAHFLKDVQDSRAIRMRLLEILEQASLPSISQSQRENLLRIAIVGGGPTGVEFSAELHDFVEQDVYRLYPHLKGLVNITLYDVAPHILLSFDESLRDYAERKFKRNGVAVRGGSKVLAVGEDWLELDGIGREAFGLLVWSTGLSANPFVERLEGVSHDDKTKLLVTPHLNPVNPAGQPIPSVYAIGDNATPASGDRLPATAQVASQMAKYISKRLNGIATGEVEGEGKGEGFEWKNRGSMVFVGDYRAVVDRSASSVSGIRARISGLVAWVMWRSYYMTLAMGWRNKLLVPMYWTLAIFFGRDITRKCCS</sequence>
<keyword evidence="5" id="KW-0809">Transit peptide</keyword>
<dbReference type="EC" id="1.6.5.9" evidence="2"/>
<proteinExistence type="inferred from homology"/>
<evidence type="ECO:0000256" key="9">
    <source>
        <dbReference type="ARBA" id="ARBA00049010"/>
    </source>
</evidence>
<feature type="domain" description="FAD/NAD(P)-binding" evidence="10">
    <location>
        <begin position="31"/>
        <end position="372"/>
    </location>
</feature>
<evidence type="ECO:0000256" key="7">
    <source>
        <dbReference type="ARBA" id="ARBA00023027"/>
    </source>
</evidence>
<dbReference type="Pfam" id="PF07992">
    <property type="entry name" value="Pyr_redox_2"/>
    <property type="match status" value="1"/>
</dbReference>
<keyword evidence="13" id="KW-1185">Reference proteome</keyword>
<dbReference type="GO" id="GO:0050136">
    <property type="term" value="F:NADH dehydrogenase (quinone) (non-electrogenic) activity"/>
    <property type="evidence" value="ECO:0007669"/>
    <property type="project" value="UniProtKB-EC"/>
</dbReference>
<dbReference type="InterPro" id="IPR045024">
    <property type="entry name" value="NDH-2"/>
</dbReference>
<dbReference type="InterPro" id="IPR023753">
    <property type="entry name" value="FAD/NAD-binding_dom"/>
</dbReference>
<keyword evidence="4" id="KW-0274">FAD</keyword>
<evidence type="ECO:0000256" key="8">
    <source>
        <dbReference type="ARBA" id="ARBA00047599"/>
    </source>
</evidence>
<gene>
    <name evidence="12" type="ORF">MKK02DRAFT_17738</name>
</gene>
<feature type="domain" description="External alternative NADH-ubiquinone oxidoreductase-like C-terminal" evidence="11">
    <location>
        <begin position="401"/>
        <end position="467"/>
    </location>
</feature>
<dbReference type="EMBL" id="JAKWFO010000008">
    <property type="protein sequence ID" value="KAI9634173.1"/>
    <property type="molecule type" value="Genomic_DNA"/>
</dbReference>
<evidence type="ECO:0000259" key="11">
    <source>
        <dbReference type="Pfam" id="PF22366"/>
    </source>
</evidence>
<evidence type="ECO:0000256" key="5">
    <source>
        <dbReference type="ARBA" id="ARBA00022946"/>
    </source>
</evidence>
<keyword evidence="3" id="KW-0285">Flavoprotein</keyword>
<evidence type="ECO:0000256" key="1">
    <source>
        <dbReference type="ARBA" id="ARBA00005272"/>
    </source>
</evidence>
<dbReference type="SUPFAM" id="SSF51905">
    <property type="entry name" value="FAD/NAD(P)-binding domain"/>
    <property type="match status" value="2"/>
</dbReference>
<evidence type="ECO:0000313" key="12">
    <source>
        <dbReference type="EMBL" id="KAI9634173.1"/>
    </source>
</evidence>
<comment type="similarity">
    <text evidence="1">Belongs to the NADH dehydrogenase family.</text>
</comment>
<dbReference type="InterPro" id="IPR054585">
    <property type="entry name" value="NDH2-like_C"/>
</dbReference>
<dbReference type="Proteomes" id="UP001164286">
    <property type="component" value="Unassembled WGS sequence"/>
</dbReference>
<dbReference type="PANTHER" id="PTHR43706:SF47">
    <property type="entry name" value="EXTERNAL NADH-UBIQUINONE OXIDOREDUCTASE 1, MITOCHONDRIAL-RELATED"/>
    <property type="match status" value="1"/>
</dbReference>
<keyword evidence="7" id="KW-0520">NAD</keyword>
<evidence type="ECO:0000313" key="13">
    <source>
        <dbReference type="Proteomes" id="UP001164286"/>
    </source>
</evidence>
<dbReference type="Gene3D" id="3.50.50.100">
    <property type="match status" value="1"/>
</dbReference>
<dbReference type="PANTHER" id="PTHR43706">
    <property type="entry name" value="NADH DEHYDROGENASE"/>
    <property type="match status" value="1"/>
</dbReference>
<comment type="catalytic activity">
    <reaction evidence="9">
        <text>a ubiquinone + NADH + H(+) = a ubiquinol + NAD(+)</text>
        <dbReference type="Rhea" id="RHEA:23152"/>
        <dbReference type="Rhea" id="RHEA-COMP:9565"/>
        <dbReference type="Rhea" id="RHEA-COMP:9566"/>
        <dbReference type="ChEBI" id="CHEBI:15378"/>
        <dbReference type="ChEBI" id="CHEBI:16389"/>
        <dbReference type="ChEBI" id="CHEBI:17976"/>
        <dbReference type="ChEBI" id="CHEBI:57540"/>
        <dbReference type="ChEBI" id="CHEBI:57945"/>
    </reaction>
</comment>
<dbReference type="AlphaFoldDB" id="A0AA38H5B7"/>
<dbReference type="PRINTS" id="PR00411">
    <property type="entry name" value="PNDRDTASEI"/>
</dbReference>
<evidence type="ECO:0000256" key="6">
    <source>
        <dbReference type="ARBA" id="ARBA00023002"/>
    </source>
</evidence>
<name>A0AA38H5B7_9TREE</name>
<comment type="caution">
    <text evidence="12">The sequence shown here is derived from an EMBL/GenBank/DDBJ whole genome shotgun (WGS) entry which is preliminary data.</text>
</comment>
<dbReference type="InterPro" id="IPR036188">
    <property type="entry name" value="FAD/NAD-bd_sf"/>
</dbReference>
<dbReference type="PRINTS" id="PR00368">
    <property type="entry name" value="FADPNR"/>
</dbReference>
<evidence type="ECO:0000256" key="2">
    <source>
        <dbReference type="ARBA" id="ARBA00012637"/>
    </source>
</evidence>